<accession>A0AA40PRS3</accession>
<dbReference type="AlphaFoldDB" id="A0AA40PRS3"/>
<feature type="domain" description="DAHP synthetase I/KDSA" evidence="9">
    <location>
        <begin position="8"/>
        <end position="267"/>
    </location>
</feature>
<proteinExistence type="inferred from homology"/>
<keyword evidence="6 8" id="KW-0808">Transferase</keyword>
<dbReference type="HAMAP" id="MF_00056">
    <property type="entry name" value="KDO8P_synth"/>
    <property type="match status" value="1"/>
</dbReference>
<sequence length="275" mass="29988">MNGVRQVNKDKMILIAGPCVIESEEAALQTAAKLHELLAPYADRIRWIFKSSYDKANRSSLASYRGPGIREGLNILAKIKATYGVEILTDVHSPQEAHQAAEVCDILQIPAFLCRQTDLLVAAGETGACVNIKKGQFLSPWDMQGPIDKILSTRNDNIMLTERGCSFGYQNLIVDMRSLAVMKGMGFPVIFDGTHAVQLPGALTTQSGGQTEFIPTLTRAAIATGIHGLFIETHLQPAMAKSDAASMLDIETFASLLPIWDQLFTFVQSLNLLPV</sequence>
<dbReference type="EC" id="2.5.1.55" evidence="8"/>
<comment type="catalytic activity">
    <reaction evidence="7 8">
        <text>D-arabinose 5-phosphate + phosphoenolpyruvate + H2O = 3-deoxy-alpha-D-manno-2-octulosonate-8-phosphate + phosphate</text>
        <dbReference type="Rhea" id="RHEA:14053"/>
        <dbReference type="ChEBI" id="CHEBI:15377"/>
        <dbReference type="ChEBI" id="CHEBI:43474"/>
        <dbReference type="ChEBI" id="CHEBI:57693"/>
        <dbReference type="ChEBI" id="CHEBI:58702"/>
        <dbReference type="ChEBI" id="CHEBI:85985"/>
        <dbReference type="EC" id="2.5.1.55"/>
    </reaction>
</comment>
<comment type="subcellular location">
    <subcellularLocation>
        <location evidence="1 8">Cytoplasm</location>
    </subcellularLocation>
</comment>
<evidence type="ECO:0000256" key="5">
    <source>
        <dbReference type="ARBA" id="ARBA00022490"/>
    </source>
</evidence>
<evidence type="ECO:0000256" key="2">
    <source>
        <dbReference type="ARBA" id="ARBA00004756"/>
    </source>
</evidence>
<evidence type="ECO:0000256" key="7">
    <source>
        <dbReference type="ARBA" id="ARBA00049112"/>
    </source>
</evidence>
<gene>
    <name evidence="8 10" type="primary">kdsA</name>
    <name evidence="10" type="ORF">cpL1_0297</name>
</gene>
<evidence type="ECO:0000313" key="10">
    <source>
        <dbReference type="EMBL" id="KTF29086.1"/>
    </source>
</evidence>
<evidence type="ECO:0000256" key="1">
    <source>
        <dbReference type="ARBA" id="ARBA00004496"/>
    </source>
</evidence>
<dbReference type="EMBL" id="LFRH01000001">
    <property type="protein sequence ID" value="KTF29086.1"/>
    <property type="molecule type" value="Genomic_DNA"/>
</dbReference>
<dbReference type="InterPro" id="IPR006269">
    <property type="entry name" value="KDO8P_synthase"/>
</dbReference>
<evidence type="ECO:0000256" key="3">
    <source>
        <dbReference type="ARBA" id="ARBA00004845"/>
    </source>
</evidence>
<dbReference type="GO" id="GO:0019294">
    <property type="term" value="P:keto-3-deoxy-D-manno-octulosonic acid biosynthetic process"/>
    <property type="evidence" value="ECO:0007669"/>
    <property type="project" value="UniProtKB-UniRule"/>
</dbReference>
<keyword evidence="5 8" id="KW-0963">Cytoplasm</keyword>
<comment type="caution">
    <text evidence="10">The sequence shown here is derived from an EMBL/GenBank/DDBJ whole genome shotgun (WGS) entry which is preliminary data.</text>
</comment>
<dbReference type="GO" id="GO:0005737">
    <property type="term" value="C:cytoplasm"/>
    <property type="evidence" value="ECO:0007669"/>
    <property type="project" value="UniProtKB-SubCell"/>
</dbReference>
<dbReference type="GO" id="GO:0008676">
    <property type="term" value="F:3-deoxy-8-phosphooctulonate synthase activity"/>
    <property type="evidence" value="ECO:0007669"/>
    <property type="project" value="UniProtKB-UniRule"/>
</dbReference>
<name>A0AA40PRS3_9CHLA</name>
<comment type="similarity">
    <text evidence="4 8">Belongs to the KdsA family.</text>
</comment>
<evidence type="ECO:0000313" key="11">
    <source>
        <dbReference type="Proteomes" id="UP000054301"/>
    </source>
</evidence>
<dbReference type="NCBIfam" id="TIGR01362">
    <property type="entry name" value="KDO8P_synth"/>
    <property type="match status" value="1"/>
</dbReference>
<reference evidence="10 11" key="1">
    <citation type="submission" date="2015-06" db="EMBL/GenBank/DDBJ databases">
        <title>More than comparative genomics: Whole genome sequencing reveals elusive C. pecorum plasmid and re-evaluates genetic differences and phylogenetic relationships between C. pecorum from pig, cattle, sheep and koala hosts.</title>
        <authorList>
            <person name="Jelocnik M."/>
            <person name="Bachmann N.L."/>
            <person name="Kaltenboeck B."/>
            <person name="Waugh C."/>
            <person name="Woolford L."/>
            <person name="Speight N."/>
            <person name="Gillett A."/>
            <person name="Higgins D."/>
            <person name="Flanagan C."/>
            <person name="Myers G."/>
            <person name="Timms P."/>
            <person name="Polkinghorne A."/>
        </authorList>
    </citation>
    <scope>NUCLEOTIDE SEQUENCE [LARGE SCALE GENOMIC DNA]</scope>
    <source>
        <strain evidence="10 11">L1</strain>
    </source>
</reference>
<protein>
    <recommendedName>
        <fullName evidence="8">2-dehydro-3-deoxyphosphooctonate aldolase</fullName>
        <ecNumber evidence="8">2.5.1.55</ecNumber>
    </recommendedName>
    <alternativeName>
        <fullName evidence="8">3-deoxy-D-manno-octulosonic acid 8-phosphate synthase</fullName>
    </alternativeName>
    <alternativeName>
        <fullName evidence="8">KDO-8-phosphate synthase</fullName>
        <shortName evidence="8">KDO 8-P synthase</shortName>
        <shortName evidence="8">KDOPS</shortName>
    </alternativeName>
    <alternativeName>
        <fullName evidence="8">Phospho-2-dehydro-3-deoxyoctonate aldolase</fullName>
    </alternativeName>
</protein>
<dbReference type="InterPro" id="IPR006218">
    <property type="entry name" value="DAHP1/KDSA"/>
</dbReference>
<dbReference type="InterPro" id="IPR013785">
    <property type="entry name" value="Aldolase_TIM"/>
</dbReference>
<dbReference type="Pfam" id="PF00793">
    <property type="entry name" value="DAHP_synth_1"/>
    <property type="match status" value="1"/>
</dbReference>
<evidence type="ECO:0000256" key="8">
    <source>
        <dbReference type="HAMAP-Rule" id="MF_00056"/>
    </source>
</evidence>
<comment type="pathway">
    <text evidence="3 8">Carbohydrate biosynthesis; 3-deoxy-D-manno-octulosonate biosynthesis; 3-deoxy-D-manno-octulosonate from D-ribulose 5-phosphate: step 2/3.</text>
</comment>
<dbReference type="Gene3D" id="3.20.20.70">
    <property type="entry name" value="Aldolase class I"/>
    <property type="match status" value="1"/>
</dbReference>
<evidence type="ECO:0000256" key="6">
    <source>
        <dbReference type="ARBA" id="ARBA00022679"/>
    </source>
</evidence>
<dbReference type="NCBIfam" id="NF003543">
    <property type="entry name" value="PRK05198.1"/>
    <property type="match status" value="1"/>
</dbReference>
<organism evidence="10 11">
    <name type="scientific">Chlamydia pecorum</name>
    <dbReference type="NCBI Taxonomy" id="85991"/>
    <lineage>
        <taxon>Bacteria</taxon>
        <taxon>Pseudomonadati</taxon>
        <taxon>Chlamydiota</taxon>
        <taxon>Chlamydiia</taxon>
        <taxon>Chlamydiales</taxon>
        <taxon>Chlamydiaceae</taxon>
        <taxon>Chlamydia/Chlamydophila group</taxon>
        <taxon>Chlamydia</taxon>
    </lineage>
</organism>
<dbReference type="Proteomes" id="UP000054301">
    <property type="component" value="Unassembled WGS sequence"/>
</dbReference>
<evidence type="ECO:0000259" key="9">
    <source>
        <dbReference type="Pfam" id="PF00793"/>
    </source>
</evidence>
<keyword evidence="8" id="KW-0448">Lipopolysaccharide biosynthesis</keyword>
<dbReference type="SUPFAM" id="SSF51569">
    <property type="entry name" value="Aldolase"/>
    <property type="match status" value="1"/>
</dbReference>
<evidence type="ECO:0000256" key="4">
    <source>
        <dbReference type="ARBA" id="ARBA00010499"/>
    </source>
</evidence>
<dbReference type="PANTHER" id="PTHR21057">
    <property type="entry name" value="PHOSPHO-2-DEHYDRO-3-DEOXYHEPTONATE ALDOLASE"/>
    <property type="match status" value="1"/>
</dbReference>
<comment type="pathway">
    <text evidence="2">Bacterial outer membrane biogenesis; lipopolysaccharide biosynthesis.</text>
</comment>